<name>A0AA37UHC3_9MICO</name>
<reference evidence="3 4" key="1">
    <citation type="journal article" date="2014" name="Int. J. Syst. Evol. Microbiol.">
        <title>Complete genome sequence of Corynebacterium casei LMG S-19264T (=DSM 44701T), isolated from a smear-ripened cheese.</title>
        <authorList>
            <consortium name="US DOE Joint Genome Institute (JGI-PGF)"/>
            <person name="Walter F."/>
            <person name="Albersmeier A."/>
            <person name="Kalinowski J."/>
            <person name="Ruckert C."/>
        </authorList>
    </citation>
    <scope>NUCLEOTIDE SEQUENCE [LARGE SCALE GENOMIC DNA]</scope>
    <source>
        <strain evidence="3 4">NBRC 112289</strain>
    </source>
</reference>
<keyword evidence="4" id="KW-1185">Reference proteome</keyword>
<keyword evidence="1" id="KW-1133">Transmembrane helix</keyword>
<feature type="transmembrane region" description="Helical" evidence="1">
    <location>
        <begin position="12"/>
        <end position="35"/>
    </location>
</feature>
<sequence length="430" mass="44789">MRRLIRRVRDEQHGASTVIVALCMTVLLVVVALVVDIGATASRKAQLQDAADAAALAIAQLCYEDEATTTILGCAMSPEEAAAVANPIANETVFGGIEQTSTAISFPTDTTAPNARETVVVTLTSAQAALFSFDRDATDVLASATAEWRQTVPLPLAVSECVLPPDDAIGPQFIGTGLYTGVRDLLSGVVGNLGAADLPDYLEKALNCSISLLAGGWMGTPSGECRYDPQFLTSTLGSTLMRVLPVFPDMCLTAMQDLVGKRIIVPTFDQALVTTVDQLIGQPGSITFTEIVVTGHEFDGLLASGPQAQFPTGGPRCAQNLFDLLGVSESGLDGLLREIGRQGLLDILNLPGVSILADLLRLPALVNIVADLLGGLLGFLTPLTDIVADVTSVLSSILGLCQGVQGHVVATGLTADEAAERIATPVRLVA</sequence>
<organism evidence="3 4">
    <name type="scientific">Arenivirga flava</name>
    <dbReference type="NCBI Taxonomy" id="1930060"/>
    <lineage>
        <taxon>Bacteria</taxon>
        <taxon>Bacillati</taxon>
        <taxon>Actinomycetota</taxon>
        <taxon>Actinomycetes</taxon>
        <taxon>Micrococcales</taxon>
        <taxon>Microbacteriaceae</taxon>
        <taxon>Arenivirga</taxon>
    </lineage>
</organism>
<keyword evidence="1" id="KW-0812">Transmembrane</keyword>
<protein>
    <recommendedName>
        <fullName evidence="2">Putative Flp pilus-assembly TadG-like N-terminal domain-containing protein</fullName>
    </recommendedName>
</protein>
<keyword evidence="1" id="KW-0472">Membrane</keyword>
<gene>
    <name evidence="3" type="ORF">GCM10025874_20760</name>
</gene>
<dbReference type="Proteomes" id="UP001157160">
    <property type="component" value="Unassembled WGS sequence"/>
</dbReference>
<dbReference type="AlphaFoldDB" id="A0AA37UHC3"/>
<evidence type="ECO:0000313" key="3">
    <source>
        <dbReference type="EMBL" id="GMA28823.1"/>
    </source>
</evidence>
<comment type="caution">
    <text evidence="3">The sequence shown here is derived from an EMBL/GenBank/DDBJ whole genome shotgun (WGS) entry which is preliminary data.</text>
</comment>
<dbReference type="Pfam" id="PF13400">
    <property type="entry name" value="Tad"/>
    <property type="match status" value="1"/>
</dbReference>
<dbReference type="InterPro" id="IPR028087">
    <property type="entry name" value="Tad_N"/>
</dbReference>
<accession>A0AA37UHC3</accession>
<evidence type="ECO:0000256" key="1">
    <source>
        <dbReference type="SAM" id="Phobius"/>
    </source>
</evidence>
<evidence type="ECO:0000259" key="2">
    <source>
        <dbReference type="Pfam" id="PF13400"/>
    </source>
</evidence>
<evidence type="ECO:0000313" key="4">
    <source>
        <dbReference type="Proteomes" id="UP001157160"/>
    </source>
</evidence>
<dbReference type="RefSeq" id="WP_284232368.1">
    <property type="nucleotide sequence ID" value="NZ_BSUL01000001.1"/>
</dbReference>
<proteinExistence type="predicted"/>
<dbReference type="EMBL" id="BSUL01000001">
    <property type="protein sequence ID" value="GMA28823.1"/>
    <property type="molecule type" value="Genomic_DNA"/>
</dbReference>
<feature type="domain" description="Putative Flp pilus-assembly TadG-like N-terminal" evidence="2">
    <location>
        <begin position="14"/>
        <end position="57"/>
    </location>
</feature>